<dbReference type="SUPFAM" id="SSF52540">
    <property type="entry name" value="P-loop containing nucleoside triphosphate hydrolases"/>
    <property type="match status" value="1"/>
</dbReference>
<dbReference type="Pfam" id="PF23236">
    <property type="entry name" value="WHD_2nd_Lhr"/>
    <property type="match status" value="1"/>
</dbReference>
<evidence type="ECO:0000259" key="11">
    <source>
        <dbReference type="PROSITE" id="PS51194"/>
    </source>
</evidence>
<dbReference type="GO" id="GO:0004386">
    <property type="term" value="F:helicase activity"/>
    <property type="evidence" value="ECO:0007669"/>
    <property type="project" value="UniProtKB-KW"/>
</dbReference>
<organism evidence="12 13">
    <name type="scientific">Granulimonas faecalis</name>
    <dbReference type="NCBI Taxonomy" id="2894155"/>
    <lineage>
        <taxon>Bacteria</taxon>
        <taxon>Bacillati</taxon>
        <taxon>Actinomycetota</taxon>
        <taxon>Coriobacteriia</taxon>
        <taxon>Coriobacteriales</taxon>
        <taxon>Kribbibacteriaceae</taxon>
        <taxon>Granulimonas</taxon>
    </lineage>
</organism>
<feature type="domain" description="Helicase C-terminal" evidence="11">
    <location>
        <begin position="312"/>
        <end position="498"/>
    </location>
</feature>
<dbReference type="InterPro" id="IPR011545">
    <property type="entry name" value="DEAD/DEAH_box_helicase_dom"/>
</dbReference>
<keyword evidence="7" id="KW-0234">DNA repair</keyword>
<dbReference type="Pfam" id="PF00271">
    <property type="entry name" value="Helicase_C"/>
    <property type="match status" value="1"/>
</dbReference>
<evidence type="ECO:0000256" key="2">
    <source>
        <dbReference type="ARBA" id="ARBA00022763"/>
    </source>
</evidence>
<evidence type="ECO:0000256" key="1">
    <source>
        <dbReference type="ARBA" id="ARBA00022741"/>
    </source>
</evidence>
<keyword evidence="13" id="KW-1185">Reference proteome</keyword>
<keyword evidence="8" id="KW-0413">Isomerase</keyword>
<accession>A0AAV5B0G6</accession>
<comment type="caution">
    <text evidence="12">The sequence shown here is derived from an EMBL/GenBank/DDBJ whole genome shotgun (WGS) entry which is preliminary data.</text>
</comment>
<evidence type="ECO:0000256" key="7">
    <source>
        <dbReference type="ARBA" id="ARBA00023204"/>
    </source>
</evidence>
<feature type="compositionally biased region" description="Low complexity" evidence="9">
    <location>
        <begin position="1265"/>
        <end position="1274"/>
    </location>
</feature>
<dbReference type="CDD" id="cd17922">
    <property type="entry name" value="DEXHc_LHR-like"/>
    <property type="match status" value="1"/>
</dbReference>
<dbReference type="PROSITE" id="PS51192">
    <property type="entry name" value="HELICASE_ATP_BIND_1"/>
    <property type="match status" value="1"/>
</dbReference>
<dbReference type="GO" id="GO:0006281">
    <property type="term" value="P:DNA repair"/>
    <property type="evidence" value="ECO:0007669"/>
    <property type="project" value="UniProtKB-KW"/>
</dbReference>
<feature type="region of interest" description="Disordered" evidence="9">
    <location>
        <begin position="354"/>
        <end position="380"/>
    </location>
</feature>
<feature type="domain" description="Helicase ATP-binding" evidence="10">
    <location>
        <begin position="39"/>
        <end position="231"/>
    </location>
</feature>
<evidence type="ECO:0000259" key="10">
    <source>
        <dbReference type="PROSITE" id="PS51192"/>
    </source>
</evidence>
<dbReference type="SMART" id="SM00490">
    <property type="entry name" value="HELICc"/>
    <property type="match status" value="1"/>
</dbReference>
<dbReference type="InterPro" id="IPR045628">
    <property type="entry name" value="Lhr_WH_dom"/>
</dbReference>
<keyword evidence="1" id="KW-0547">Nucleotide-binding</keyword>
<dbReference type="Pfam" id="PF23234">
    <property type="entry name" value="WHD_4th_Lhr"/>
    <property type="match status" value="1"/>
</dbReference>
<dbReference type="PROSITE" id="PS51194">
    <property type="entry name" value="HELICASE_CTER"/>
    <property type="match status" value="1"/>
</dbReference>
<keyword evidence="4 12" id="KW-0347">Helicase</keyword>
<dbReference type="GO" id="GO:0016887">
    <property type="term" value="F:ATP hydrolysis activity"/>
    <property type="evidence" value="ECO:0007669"/>
    <property type="project" value="TreeGrafter"/>
</dbReference>
<dbReference type="GO" id="GO:0003677">
    <property type="term" value="F:DNA binding"/>
    <property type="evidence" value="ECO:0007669"/>
    <property type="project" value="UniProtKB-KW"/>
</dbReference>
<keyword evidence="6" id="KW-0238">DNA-binding</keyword>
<evidence type="ECO:0000256" key="3">
    <source>
        <dbReference type="ARBA" id="ARBA00022801"/>
    </source>
</evidence>
<evidence type="ECO:0000313" key="13">
    <source>
        <dbReference type="Proteomes" id="UP001055025"/>
    </source>
</evidence>
<dbReference type="InterPro" id="IPR014001">
    <property type="entry name" value="Helicase_ATP-bd"/>
</dbReference>
<dbReference type="CDD" id="cd18796">
    <property type="entry name" value="SF2_C_LHR"/>
    <property type="match status" value="1"/>
</dbReference>
<dbReference type="InterPro" id="IPR055368">
    <property type="entry name" value="WH3_Lhr"/>
</dbReference>
<keyword evidence="5" id="KW-0067">ATP-binding</keyword>
<reference evidence="12" key="1">
    <citation type="journal article" date="2022" name="Int. J. Syst. Evol. Microbiol.">
        <title>Granulimonas faecalis gen. nov., sp. nov., and Leptogranulimonas caecicola gen. nov., sp. nov., novel lactate-producing Atopobiaceae bacteria isolated from mouse intestines, and an emended description of the family Atopobiaceae.</title>
        <authorList>
            <person name="Morinaga K."/>
            <person name="Kusada H."/>
            <person name="Sakamoto S."/>
            <person name="Murakami T."/>
            <person name="Toyoda A."/>
            <person name="Mori H."/>
            <person name="Meng X.Y."/>
            <person name="Takashino M."/>
            <person name="Murotomi K."/>
            <person name="Tamaki H."/>
        </authorList>
    </citation>
    <scope>NUCLEOTIDE SEQUENCE</scope>
    <source>
        <strain evidence="12">OPF53</strain>
    </source>
</reference>
<evidence type="ECO:0000256" key="8">
    <source>
        <dbReference type="ARBA" id="ARBA00023235"/>
    </source>
</evidence>
<dbReference type="InterPro" id="IPR052511">
    <property type="entry name" value="ATP-dep_Helicase"/>
</dbReference>
<keyword evidence="3" id="KW-0378">Hydrolase</keyword>
<evidence type="ECO:0000256" key="6">
    <source>
        <dbReference type="ARBA" id="ARBA00023125"/>
    </source>
</evidence>
<dbReference type="PANTHER" id="PTHR47962:SF5">
    <property type="entry name" value="ATP-DEPENDENT HELICASE LHR-RELATED"/>
    <property type="match status" value="1"/>
</dbReference>
<dbReference type="Proteomes" id="UP001055025">
    <property type="component" value="Unassembled WGS sequence"/>
</dbReference>
<dbReference type="SMART" id="SM00487">
    <property type="entry name" value="DEXDc"/>
    <property type="match status" value="1"/>
</dbReference>
<proteinExistence type="predicted"/>
<dbReference type="Pfam" id="PF08494">
    <property type="entry name" value="DEAD_assoc"/>
    <property type="match status" value="1"/>
</dbReference>
<gene>
    <name evidence="12" type="primary">lhr</name>
    <name evidence="12" type="ORF">ATOP_00160</name>
</gene>
<dbReference type="EMBL" id="BQKC01000001">
    <property type="protein sequence ID" value="GJM54361.1"/>
    <property type="molecule type" value="Genomic_DNA"/>
</dbReference>
<dbReference type="GO" id="GO:0005524">
    <property type="term" value="F:ATP binding"/>
    <property type="evidence" value="ECO:0007669"/>
    <property type="project" value="UniProtKB-KW"/>
</dbReference>
<evidence type="ECO:0000256" key="5">
    <source>
        <dbReference type="ARBA" id="ARBA00022840"/>
    </source>
</evidence>
<dbReference type="InterPro" id="IPR013701">
    <property type="entry name" value="Lhr-like_DEAD/DEAH_assoc"/>
</dbReference>
<dbReference type="Pfam" id="PF19306">
    <property type="entry name" value="WHD_Lhr"/>
    <property type="match status" value="1"/>
</dbReference>
<dbReference type="Pfam" id="PF23235">
    <property type="entry name" value="WHD_3rd_Lhr"/>
    <property type="match status" value="1"/>
</dbReference>
<dbReference type="Gene3D" id="3.40.50.300">
    <property type="entry name" value="P-loop containing nucleotide triphosphate hydrolases"/>
    <property type="match status" value="2"/>
</dbReference>
<evidence type="ECO:0000256" key="4">
    <source>
        <dbReference type="ARBA" id="ARBA00022806"/>
    </source>
</evidence>
<name>A0AAV5B0G6_9ACTN</name>
<sequence length="1610" mass="171070">MAHRTPEGSPAPMGRFTAAVRSWFLAEFETPTPVQAEAWDAIQDGENVLAIAPTGSGKTLAAFLAAIDRLVADPPSPAEPGVRILYVSPMKALAADVERNLRRPLSAIADEAAAAGLDIAAPTTAMRTGDTTPAERRRIASRPPQILITTPESLYLMLTSKAARVLERVETVIVDEVHSLADSKRGAHLALSLERLDCLLERPAQRVGLSATVRPPGRVARFLGGSRPVRVVGAGAAPDMDLSVRVPVPDMVRVAALSTRAAERGSAVPPADAWKTDRTMAAAMAAGKNSNIKASKPLPRESRVGSRSVWPHLEARILDLVEAHSSTIVFVNSRGLCERLCARLNELHAQRHGLAPAAPSGPERAFHSAMGSTETHTQPLPEDFAPVAEAHHGSVSKERRAEVEARLKSGGLRCVVATSSLELGIDMGSVDLVVQVAPPLSVAGGLQRVGRANHSVGGRSRAVMFPRTRLELVDCAVAAEAMGAGAIEETRLVENPLDVLAQQTVAAVAERPWKADEWFSRVTMAENYRDLPRAAFDAVLAMLAGDFGAEGLGAFSPRLAWDRETGELTALPNSRNLAVSGAGTIPDRGLYPVFVEGERTGRERRRVGELDEEMVHESRVGDVITLGTSTWRIKRIHDDRVLVERTGARASRLPFWHGEGAGRPFEDGLAKGEFLDAAAAGTHRNRPDGALAVRLAAAGLTDEATDNLCALLSQQRASTGAVPGASHLVMEYVDDDGGDLRLILHSPFGRSVHAPWALAVADRVRRRYGFDPEVMAADDGIVLRMQPADELPGPELFMFDGDVLAQTVRSCVADTALFSARFRECAARALLMRPAGFGKRAPLWLQRVQGGQLLEAARRTEGFPILLEAMRECLRDVYDLPALEEVQRRLRSRRTSVTVAHTATPSPFAANLLFGYVMEHLYDDDRPHAEKAADLLSVDPSLLAELVGGDDLASLVPSEVAAEVEAELQWLAPGTQAASEDDVERMLRRLGPLSDGEVAERCDEPSRAVRWLTALADRRRVFRAVVAGEVRWVAAPDAAVLADALGVAVPAWAAAEREVFAGFSGAEASVVERHPLDGLMARFAACHGPFSAGEVARSLGCGPAVAAESMARLTRDGTLLEAPFGHDDDGGPRTAVEASVFRRMRARARERAVGAAAPVDGATYTASLLGRQQVPHAGGEAGDPVDLLADAVALFEGVFLPPEVWEGTVFPDRVPGYRPAMLDELLASGDVVWQGRLAPASKDGGQRRLAAFWPTDSPFAPLPAPGAGTAPARPEAADDGGEGPRARVWDMLAREGAAPFAVVDARCGEAAGGAAAVAETLEALLWDGVCLVDSFDAARSKARGQVPAPRRRSHSRYRGHAARRAARALSEVPAVSPAAATSGRWSLACPSDASDTERACALAESLLDRYGVACPATAEAAGVPGGLSQVYPVLKAMEEAGSLLRGAFVEGLGPLQFAAVDTVEALREARDCAGDGEGPAAARDLRVLCSADPGQPLGAVLPWPDGTELPKRSADSWTVFLGGMPVLWAAPRLKTVALFGCEDAWGGAVAAVLDAMEDRARAQGRSWALERIEVRSVNGRAVREGPLAPVLAGLGFVPTPDGMRFYPKPY</sequence>
<keyword evidence="2" id="KW-0227">DNA damage</keyword>
<protein>
    <submittedName>
        <fullName evidence="12">DEAD/DEAH box helicase</fullName>
    </submittedName>
</protein>
<evidence type="ECO:0000256" key="9">
    <source>
        <dbReference type="SAM" id="MobiDB-lite"/>
    </source>
</evidence>
<evidence type="ECO:0000313" key="12">
    <source>
        <dbReference type="EMBL" id="GJM54361.1"/>
    </source>
</evidence>
<dbReference type="InterPro" id="IPR055367">
    <property type="entry name" value="WH4_Lhr"/>
</dbReference>
<feature type="region of interest" description="Disordered" evidence="9">
    <location>
        <begin position="1263"/>
        <end position="1282"/>
    </location>
</feature>
<dbReference type="PANTHER" id="PTHR47962">
    <property type="entry name" value="ATP-DEPENDENT HELICASE LHR-RELATED-RELATED"/>
    <property type="match status" value="1"/>
</dbReference>
<dbReference type="Pfam" id="PF00270">
    <property type="entry name" value="DEAD"/>
    <property type="match status" value="1"/>
</dbReference>
<dbReference type="InterPro" id="IPR001650">
    <property type="entry name" value="Helicase_C-like"/>
</dbReference>
<dbReference type="InterPro" id="IPR027417">
    <property type="entry name" value="P-loop_NTPase"/>
</dbReference>
<dbReference type="InterPro" id="IPR055369">
    <property type="entry name" value="WH2_Lhr"/>
</dbReference>